<organism evidence="3 4">
    <name type="scientific">Methylosinus trichosporium (strain ATCC 35070 / NCIMB 11131 / UNIQEM 75 / OB3b)</name>
    <dbReference type="NCBI Taxonomy" id="595536"/>
    <lineage>
        <taxon>Bacteria</taxon>
        <taxon>Pseudomonadati</taxon>
        <taxon>Pseudomonadota</taxon>
        <taxon>Alphaproteobacteria</taxon>
        <taxon>Hyphomicrobiales</taxon>
        <taxon>Methylocystaceae</taxon>
        <taxon>Methylosinus</taxon>
    </lineage>
</organism>
<dbReference type="InterPro" id="IPR002491">
    <property type="entry name" value="ABC_transptr_periplasmic_BD"/>
</dbReference>
<dbReference type="Proteomes" id="UP000230709">
    <property type="component" value="Chromosome"/>
</dbReference>
<protein>
    <submittedName>
        <fullName evidence="3">ABC transporter substrate-binding protein</fullName>
    </submittedName>
</protein>
<gene>
    <name evidence="3" type="ORF">CQW49_17860</name>
</gene>
<dbReference type="RefSeq" id="WP_003610282.1">
    <property type="nucleotide sequence ID" value="NZ_ADVE02000001.1"/>
</dbReference>
<sequence>MTTKPDRRRKRTARAVAAAALLCSGSVRAGAADEAPSRIVSLNACADQYLIALADKSQIAALTHFSRDPSLSYYAEAAKDYPVTKGEVEAVLALRPGLVITNPYRRADDLALLKGKVEILSLKPANSFAEVVEETRRIAAAIGQSERGEALARAMQTRVAAAGQRPIGGIAAHYQRGGYLTGPGTLMDDLMSRAGLDNLARRLNGGKIGRLSLEEIIARRPDYLVVSNAGGEGQDQGELVLEHPALARAVPAARRLHVPAAFTVCGGPSYPDALERLQAEAARAMGR</sequence>
<reference evidence="4" key="1">
    <citation type="submission" date="2017-10" db="EMBL/GenBank/DDBJ databases">
        <title>Completed PacBio SMRT sequence of Methylosinus trichosporium OB3b reveals presence of a third large plasmid.</title>
        <authorList>
            <person name="Charles T.C."/>
            <person name="Lynch M.D.J."/>
            <person name="Heil J.R."/>
            <person name="Cheng J."/>
        </authorList>
    </citation>
    <scope>NUCLEOTIDE SEQUENCE [LARGE SCALE GENOMIC DNA]</scope>
    <source>
        <strain evidence="4">OB3b</strain>
    </source>
</reference>
<dbReference type="Gene3D" id="3.40.50.1980">
    <property type="entry name" value="Nitrogenase molybdenum iron protein domain"/>
    <property type="match status" value="2"/>
</dbReference>
<accession>A0A2D2D3K2</accession>
<dbReference type="AlphaFoldDB" id="A0A2D2D3K2"/>
<dbReference type="PROSITE" id="PS50983">
    <property type="entry name" value="FE_B12_PBP"/>
    <property type="match status" value="1"/>
</dbReference>
<dbReference type="Pfam" id="PF01497">
    <property type="entry name" value="Peripla_BP_2"/>
    <property type="match status" value="1"/>
</dbReference>
<dbReference type="EMBL" id="CP023737">
    <property type="protein sequence ID" value="ATQ69536.1"/>
    <property type="molecule type" value="Genomic_DNA"/>
</dbReference>
<feature type="chain" id="PRO_5013763410" evidence="1">
    <location>
        <begin position="30"/>
        <end position="287"/>
    </location>
</feature>
<evidence type="ECO:0000256" key="1">
    <source>
        <dbReference type="SAM" id="SignalP"/>
    </source>
</evidence>
<dbReference type="InterPro" id="IPR050902">
    <property type="entry name" value="ABC_Transporter_SBP"/>
</dbReference>
<evidence type="ECO:0000313" key="4">
    <source>
        <dbReference type="Proteomes" id="UP000230709"/>
    </source>
</evidence>
<proteinExistence type="predicted"/>
<dbReference type="STRING" id="595536.GCA_000178815_01607"/>
<dbReference type="SUPFAM" id="SSF53807">
    <property type="entry name" value="Helical backbone' metal receptor"/>
    <property type="match status" value="1"/>
</dbReference>
<keyword evidence="1" id="KW-0732">Signal</keyword>
<dbReference type="PANTHER" id="PTHR30535">
    <property type="entry name" value="VITAMIN B12-BINDING PROTEIN"/>
    <property type="match status" value="1"/>
</dbReference>
<name>A0A2D2D3K2_METT3</name>
<feature type="domain" description="Fe/B12 periplasmic-binding" evidence="2">
    <location>
        <begin position="38"/>
        <end position="287"/>
    </location>
</feature>
<dbReference type="PANTHER" id="PTHR30535:SF34">
    <property type="entry name" value="MOLYBDATE-BINDING PROTEIN MOLA"/>
    <property type="match status" value="1"/>
</dbReference>
<evidence type="ECO:0000313" key="3">
    <source>
        <dbReference type="EMBL" id="ATQ69536.1"/>
    </source>
</evidence>
<dbReference type="KEGG" id="mtw:CQW49_17860"/>
<keyword evidence="4" id="KW-1185">Reference proteome</keyword>
<feature type="signal peptide" evidence="1">
    <location>
        <begin position="1"/>
        <end position="29"/>
    </location>
</feature>
<evidence type="ECO:0000259" key="2">
    <source>
        <dbReference type="PROSITE" id="PS50983"/>
    </source>
</evidence>